<evidence type="ECO:0000313" key="2">
    <source>
        <dbReference type="EMBL" id="KAE8686553.1"/>
    </source>
</evidence>
<proteinExistence type="predicted"/>
<dbReference type="SUPFAM" id="SSF53098">
    <property type="entry name" value="Ribonuclease H-like"/>
    <property type="match status" value="1"/>
</dbReference>
<dbReference type="Gene3D" id="3.30.420.10">
    <property type="entry name" value="Ribonuclease H-like superfamily/Ribonuclease H"/>
    <property type="match status" value="1"/>
</dbReference>
<dbReference type="Pfam" id="PF13456">
    <property type="entry name" value="RVT_3"/>
    <property type="match status" value="1"/>
</dbReference>
<feature type="domain" description="RNase H type-1" evidence="1">
    <location>
        <begin position="99"/>
        <end position="172"/>
    </location>
</feature>
<dbReference type="GO" id="GO:0004523">
    <property type="term" value="F:RNA-DNA hybrid ribonuclease activity"/>
    <property type="evidence" value="ECO:0007669"/>
    <property type="project" value="InterPro"/>
</dbReference>
<protein>
    <recommendedName>
        <fullName evidence="1">RNase H type-1 domain-containing protein</fullName>
    </recommendedName>
</protein>
<reference evidence="2" key="1">
    <citation type="submission" date="2019-09" db="EMBL/GenBank/DDBJ databases">
        <title>Draft genome information of white flower Hibiscus syriacus.</title>
        <authorList>
            <person name="Kim Y.-M."/>
        </authorList>
    </citation>
    <scope>NUCLEOTIDE SEQUENCE [LARGE SCALE GENOMIC DNA]</scope>
    <source>
        <strain evidence="2">YM2019G1</strain>
    </source>
</reference>
<name>A0A6A2Z4M2_HIBSY</name>
<sequence length="205" mass="23539">MTNYERNKSFLKDNSSCPACGAFLETILHVLKDCLHTRILWDWFVSPSSHGDTYSRDLRHWLTTNLNAANPLSCGEPSQSSLFASITWQSWKQRNKYVFNGLLLAWNLGCTRLIVQFDSSRAINLVTEMNASYNQLSLVRAIVNLCSFDWDVPFEWIPRTCNRVANRIAKLAPMNHFDLVQYTLPPLDVSDLFQDATTKAPRTQF</sequence>
<dbReference type="InterPro" id="IPR036397">
    <property type="entry name" value="RNaseH_sf"/>
</dbReference>
<keyword evidence="3" id="KW-1185">Reference proteome</keyword>
<comment type="caution">
    <text evidence="2">The sequence shown here is derived from an EMBL/GenBank/DDBJ whole genome shotgun (WGS) entry which is preliminary data.</text>
</comment>
<dbReference type="Proteomes" id="UP000436088">
    <property type="component" value="Unassembled WGS sequence"/>
</dbReference>
<dbReference type="EMBL" id="VEPZ02001215">
    <property type="protein sequence ID" value="KAE8686553.1"/>
    <property type="molecule type" value="Genomic_DNA"/>
</dbReference>
<dbReference type="InterPro" id="IPR002156">
    <property type="entry name" value="RNaseH_domain"/>
</dbReference>
<dbReference type="PANTHER" id="PTHR34023:SF4">
    <property type="entry name" value="RNASE H TYPE-1 DOMAIN-CONTAINING PROTEIN"/>
    <property type="match status" value="1"/>
</dbReference>
<accession>A0A6A2Z4M2</accession>
<gene>
    <name evidence="2" type="ORF">F3Y22_tig00111059pilonHSYRG00256</name>
</gene>
<dbReference type="GO" id="GO:0003676">
    <property type="term" value="F:nucleic acid binding"/>
    <property type="evidence" value="ECO:0007669"/>
    <property type="project" value="InterPro"/>
</dbReference>
<dbReference type="CDD" id="cd06222">
    <property type="entry name" value="RNase_H_like"/>
    <property type="match status" value="1"/>
</dbReference>
<dbReference type="PANTHER" id="PTHR34023">
    <property type="entry name" value="RNASE H DOMAIN-CONTAINING PROTEIN"/>
    <property type="match status" value="1"/>
</dbReference>
<dbReference type="InterPro" id="IPR044730">
    <property type="entry name" value="RNase_H-like_dom_plant"/>
</dbReference>
<evidence type="ECO:0000259" key="1">
    <source>
        <dbReference type="Pfam" id="PF13456"/>
    </source>
</evidence>
<dbReference type="AlphaFoldDB" id="A0A6A2Z4M2"/>
<dbReference type="InterPro" id="IPR012337">
    <property type="entry name" value="RNaseH-like_sf"/>
</dbReference>
<organism evidence="2 3">
    <name type="scientific">Hibiscus syriacus</name>
    <name type="common">Rose of Sharon</name>
    <dbReference type="NCBI Taxonomy" id="106335"/>
    <lineage>
        <taxon>Eukaryota</taxon>
        <taxon>Viridiplantae</taxon>
        <taxon>Streptophyta</taxon>
        <taxon>Embryophyta</taxon>
        <taxon>Tracheophyta</taxon>
        <taxon>Spermatophyta</taxon>
        <taxon>Magnoliopsida</taxon>
        <taxon>eudicotyledons</taxon>
        <taxon>Gunneridae</taxon>
        <taxon>Pentapetalae</taxon>
        <taxon>rosids</taxon>
        <taxon>malvids</taxon>
        <taxon>Malvales</taxon>
        <taxon>Malvaceae</taxon>
        <taxon>Malvoideae</taxon>
        <taxon>Hibiscus</taxon>
    </lineage>
</organism>
<evidence type="ECO:0000313" key="3">
    <source>
        <dbReference type="Proteomes" id="UP000436088"/>
    </source>
</evidence>